<evidence type="ECO:0000256" key="2">
    <source>
        <dbReference type="ARBA" id="ARBA00022630"/>
    </source>
</evidence>
<reference evidence="7" key="1">
    <citation type="journal article" date="2020" name="Stud. Mycol.">
        <title>101 Dothideomycetes genomes: a test case for predicting lifestyles and emergence of pathogens.</title>
        <authorList>
            <person name="Haridas S."/>
            <person name="Albert R."/>
            <person name="Binder M."/>
            <person name="Bloem J."/>
            <person name="Labutti K."/>
            <person name="Salamov A."/>
            <person name="Andreopoulos B."/>
            <person name="Baker S."/>
            <person name="Barry K."/>
            <person name="Bills G."/>
            <person name="Bluhm B."/>
            <person name="Cannon C."/>
            <person name="Castanera R."/>
            <person name="Culley D."/>
            <person name="Daum C."/>
            <person name="Ezra D."/>
            <person name="Gonzalez J."/>
            <person name="Henrissat B."/>
            <person name="Kuo A."/>
            <person name="Liang C."/>
            <person name="Lipzen A."/>
            <person name="Lutzoni F."/>
            <person name="Magnuson J."/>
            <person name="Mondo S."/>
            <person name="Nolan M."/>
            <person name="Ohm R."/>
            <person name="Pangilinan J."/>
            <person name="Park H.-J."/>
            <person name="Ramirez L."/>
            <person name="Alfaro M."/>
            <person name="Sun H."/>
            <person name="Tritt A."/>
            <person name="Yoshinaga Y."/>
            <person name="Zwiers L.-H."/>
            <person name="Turgeon B."/>
            <person name="Goodwin S."/>
            <person name="Spatafora J."/>
            <person name="Crous P."/>
            <person name="Grigoriev I."/>
        </authorList>
    </citation>
    <scope>NUCLEOTIDE SEQUENCE</scope>
    <source>
        <strain evidence="7">CBS 122681</strain>
    </source>
</reference>
<evidence type="ECO:0000313" key="8">
    <source>
        <dbReference type="Proteomes" id="UP000799324"/>
    </source>
</evidence>
<feature type="domain" description="FAD-binding" evidence="6">
    <location>
        <begin position="4"/>
        <end position="361"/>
    </location>
</feature>
<dbReference type="GO" id="GO:0071949">
    <property type="term" value="F:FAD binding"/>
    <property type="evidence" value="ECO:0007669"/>
    <property type="project" value="InterPro"/>
</dbReference>
<dbReference type="FunFam" id="3.50.50.60:FF:000115">
    <property type="entry name" value="Salicylate hydroxylase, putative"/>
    <property type="match status" value="1"/>
</dbReference>
<protein>
    <submittedName>
        <fullName evidence="7">Salicylate hydroxylase-like protein</fullName>
    </submittedName>
</protein>
<dbReference type="PANTHER" id="PTHR13789:SF238">
    <property type="entry name" value="PUTATIVE (AFU_ORTHOLOGUE AFUA_2G01680)-RELATED"/>
    <property type="match status" value="1"/>
</dbReference>
<dbReference type="InterPro" id="IPR036188">
    <property type="entry name" value="FAD/NAD-bd_sf"/>
</dbReference>
<accession>A0A6A6SRI0</accession>
<dbReference type="EMBL" id="MU004485">
    <property type="protein sequence ID" value="KAF2649617.1"/>
    <property type="molecule type" value="Genomic_DNA"/>
</dbReference>
<evidence type="ECO:0000256" key="1">
    <source>
        <dbReference type="ARBA" id="ARBA00007992"/>
    </source>
</evidence>
<keyword evidence="2" id="KW-0285">Flavoprotein</keyword>
<dbReference type="InterPro" id="IPR002938">
    <property type="entry name" value="FAD-bd"/>
</dbReference>
<dbReference type="InterPro" id="IPR050493">
    <property type="entry name" value="FAD-dep_Monooxygenase_BioMet"/>
</dbReference>
<proteinExistence type="inferred from homology"/>
<evidence type="ECO:0000256" key="5">
    <source>
        <dbReference type="ARBA" id="ARBA00023033"/>
    </source>
</evidence>
<keyword evidence="5" id="KW-0503">Monooxygenase</keyword>
<gene>
    <name evidence="7" type="ORF">K491DRAFT_610393</name>
</gene>
<evidence type="ECO:0000259" key="6">
    <source>
        <dbReference type="Pfam" id="PF01494"/>
    </source>
</evidence>
<name>A0A6A6SRI0_9PLEO</name>
<organism evidence="7 8">
    <name type="scientific">Lophiostoma macrostomum CBS 122681</name>
    <dbReference type="NCBI Taxonomy" id="1314788"/>
    <lineage>
        <taxon>Eukaryota</taxon>
        <taxon>Fungi</taxon>
        <taxon>Dikarya</taxon>
        <taxon>Ascomycota</taxon>
        <taxon>Pezizomycotina</taxon>
        <taxon>Dothideomycetes</taxon>
        <taxon>Pleosporomycetidae</taxon>
        <taxon>Pleosporales</taxon>
        <taxon>Lophiostomataceae</taxon>
        <taxon>Lophiostoma</taxon>
    </lineage>
</organism>
<keyword evidence="8" id="KW-1185">Reference proteome</keyword>
<dbReference type="Gene3D" id="3.50.50.60">
    <property type="entry name" value="FAD/NAD(P)-binding domain"/>
    <property type="match status" value="1"/>
</dbReference>
<dbReference type="PRINTS" id="PR00420">
    <property type="entry name" value="RNGMNOXGNASE"/>
</dbReference>
<dbReference type="GO" id="GO:0004497">
    <property type="term" value="F:monooxygenase activity"/>
    <property type="evidence" value="ECO:0007669"/>
    <property type="project" value="UniProtKB-KW"/>
</dbReference>
<evidence type="ECO:0000313" key="7">
    <source>
        <dbReference type="EMBL" id="KAF2649617.1"/>
    </source>
</evidence>
<dbReference type="AlphaFoldDB" id="A0A6A6SRI0"/>
<dbReference type="SUPFAM" id="SSF51905">
    <property type="entry name" value="FAD/NAD(P)-binding domain"/>
    <property type="match status" value="1"/>
</dbReference>
<dbReference type="OrthoDB" id="16820at2759"/>
<dbReference type="Proteomes" id="UP000799324">
    <property type="component" value="Unassembled WGS sequence"/>
</dbReference>
<dbReference type="SUPFAM" id="SSF54373">
    <property type="entry name" value="FAD-linked reductases, C-terminal domain"/>
    <property type="match status" value="1"/>
</dbReference>
<keyword evidence="4" id="KW-0560">Oxidoreductase</keyword>
<sequence>MDQLDIVIVGAGLSGLAASIQCALSGHRVTVLESAKELAEIGAGLQLTPNCTRLLQRWGVYETMKGPVEPKTCTVYNYKGKVLAHEDDFGKNIRRKYNAPFSDSHRVDLQQALAKRASDLGVDLALNTRVVELDFGTHEGDKATVTTSTGTKYTADLIIGADGLWSACRSIALGRKDAPLPTGDLAFRIVLNIEQITDPKLKDMVQNAGVRFWVGPDAHVVAYSMRGGTVYNIVLLVPDDLPESVARMEGSTDEMRGLFEGWDPVLTQFLDCVDQVDKWKLMHRPEMKSWINQHSNLVLIGDACHPMLPYLAQGANSSIEDGAVLGLVLASPHFSSRAQLPQALQLFQKLRKARGEAIVRETFKQRHDFHLRDGPEQEERDALFASQLGKEIVGAFPSRWTCPEVQPWLYGYDAYKEVEDALRERGASL</sequence>
<dbReference type="Pfam" id="PF01494">
    <property type="entry name" value="FAD_binding_3"/>
    <property type="match status" value="1"/>
</dbReference>
<evidence type="ECO:0000256" key="3">
    <source>
        <dbReference type="ARBA" id="ARBA00022827"/>
    </source>
</evidence>
<dbReference type="PANTHER" id="PTHR13789">
    <property type="entry name" value="MONOOXYGENASE"/>
    <property type="match status" value="1"/>
</dbReference>
<comment type="similarity">
    <text evidence="1">Belongs to the paxM FAD-dependent monooxygenase family.</text>
</comment>
<evidence type="ECO:0000256" key="4">
    <source>
        <dbReference type="ARBA" id="ARBA00023002"/>
    </source>
</evidence>
<keyword evidence="3" id="KW-0274">FAD</keyword>